<dbReference type="OrthoDB" id="5401902at2759"/>
<comment type="caution">
    <text evidence="2">The sequence shown here is derived from an EMBL/GenBank/DDBJ whole genome shotgun (WGS) entry which is preliminary data.</text>
</comment>
<name>A0A420HR65_9PEZI</name>
<dbReference type="EMBL" id="MCFK01005587">
    <property type="protein sequence ID" value="RKF59935.1"/>
    <property type="molecule type" value="Genomic_DNA"/>
</dbReference>
<sequence length="1038" mass="115357">MTTCNETKNANSSVEELKSSISTSKPRFCYSLKELLRLRESLPLVKCNICVLSKIPDIASIFRLPDEVFKNPHQYIYHTKSLTKLVNRKKQIEKEIISEVSEDGEAQMPTAKDTNIHFSQKTHWNLRRRSSNDKSDEPYSAPSGIIAQKTENFQKFYRAVVSPTHVRVTAGGRIVPNTRPNENFELNSCGEKAHFNTTNLETAPVSLHNTSWPQLQPVQMRYPIVIPPGVPTPYSMLQPSNLNTISPLPTQVNLDPSIDWNQAERSQISNNDVSSTVKSRETTLPQGIKISHPSLFDQTKPFVLNGQLLYPLKTSPQAPAHPYSMPTSMYGSASSMPHGHHSVFQQASTPTALGNMTNSVAFPYTSQSPLNNLHSGLNFDPGQTPPYMLTTGITLASPNILIDQLRNLSNILNNLECQIDSKNSLYDGGFLEAQRNSIKSQINSIKNTLAFHFPDELKAENKDTNDEILRMSDTPINPKDSPIATSDQVALASKLGTEPQDLVILNNNSKKADQVKPSTKSRLSISSAKAPPFQPRSQTTVEISTKKQINQKTTNIKSTEIASQNSQNSTTRVLKGSIKLKNENLDLRGSSFTKSQTIKFKSAPPVPNHDHFQNQCISFMAPNTKNLEAPYLVGTFPNGSHYNPSRPFDIIYSRPLNDEEIRARYLYFGKVPRNSHSGLPKFDGKDFYPPSPKRILRQNCSHLELSNPAKSDLIEANPYNTSTSTENYKSNINSSIRSSQSLQNLNSTCQSQLDPDNDDCSTVSPQVTKSLQDNVVFRSHTLRNKKHINRVKTDKLSDRFMMDGRVELKLSPNKQAPNHNLQENVPILFPPSRGVESYPKETRIIHDQNPVLNKQVNSISKAGSPSLGKVESQSTNPTIKIQISPKMKVFSSNAGNLFSGRVEGFRSANQQTLFLQNMLKRDTPILPLLGSALSGAITSENACGYLPQYRGSAIASFFPTKLPNISDVEVKCLVNKNSKVHETGDLSPCGVSGMSLNSSKFNSDERLRHPVFAIGPVAANYMRSLTQRDLTERDGSIE</sequence>
<accession>A0A420HR65</accession>
<evidence type="ECO:0000256" key="1">
    <source>
        <dbReference type="SAM" id="MobiDB-lite"/>
    </source>
</evidence>
<keyword evidence="3" id="KW-1185">Reference proteome</keyword>
<reference evidence="2 3" key="1">
    <citation type="journal article" date="2018" name="BMC Genomics">
        <title>Comparative genome analyses reveal sequence features reflecting distinct modes of host-adaptation between dicot and monocot powdery mildew.</title>
        <authorList>
            <person name="Wu Y."/>
            <person name="Ma X."/>
            <person name="Pan Z."/>
            <person name="Kale S.D."/>
            <person name="Song Y."/>
            <person name="King H."/>
            <person name="Zhang Q."/>
            <person name="Presley C."/>
            <person name="Deng X."/>
            <person name="Wei C.I."/>
            <person name="Xiao S."/>
        </authorList>
    </citation>
    <scope>NUCLEOTIDE SEQUENCE [LARGE SCALE GENOMIC DNA]</scope>
    <source>
        <strain evidence="2">UMSG2</strain>
    </source>
</reference>
<protein>
    <submittedName>
        <fullName evidence="2">Uncharacterized protein</fullName>
    </submittedName>
</protein>
<feature type="compositionally biased region" description="Polar residues" evidence="1">
    <location>
        <begin position="516"/>
        <end position="527"/>
    </location>
</feature>
<organism evidence="2 3">
    <name type="scientific">Erysiphe neolycopersici</name>
    <dbReference type="NCBI Taxonomy" id="212602"/>
    <lineage>
        <taxon>Eukaryota</taxon>
        <taxon>Fungi</taxon>
        <taxon>Dikarya</taxon>
        <taxon>Ascomycota</taxon>
        <taxon>Pezizomycotina</taxon>
        <taxon>Leotiomycetes</taxon>
        <taxon>Erysiphales</taxon>
        <taxon>Erysiphaceae</taxon>
        <taxon>Erysiphe</taxon>
    </lineage>
</organism>
<proteinExistence type="predicted"/>
<evidence type="ECO:0000313" key="3">
    <source>
        <dbReference type="Proteomes" id="UP000286134"/>
    </source>
</evidence>
<evidence type="ECO:0000313" key="2">
    <source>
        <dbReference type="EMBL" id="RKF59935.1"/>
    </source>
</evidence>
<dbReference type="Proteomes" id="UP000286134">
    <property type="component" value="Unassembled WGS sequence"/>
</dbReference>
<gene>
    <name evidence="2" type="ORF">OnM2_055037</name>
</gene>
<feature type="region of interest" description="Disordered" evidence="1">
    <location>
        <begin position="511"/>
        <end position="543"/>
    </location>
</feature>
<feature type="region of interest" description="Disordered" evidence="1">
    <location>
        <begin position="746"/>
        <end position="765"/>
    </location>
</feature>
<dbReference type="STRING" id="212602.A0A420HR65"/>
<dbReference type="AlphaFoldDB" id="A0A420HR65"/>